<comment type="caution">
    <text evidence="2">The sequence shown here is derived from an EMBL/GenBank/DDBJ whole genome shotgun (WGS) entry which is preliminary data.</text>
</comment>
<dbReference type="EMBL" id="BRYB01003826">
    <property type="protein sequence ID" value="GMI21344.1"/>
    <property type="molecule type" value="Genomic_DNA"/>
</dbReference>
<keyword evidence="3" id="KW-1185">Reference proteome</keyword>
<name>A0ABQ6M7Z1_9STRA</name>
<proteinExistence type="predicted"/>
<evidence type="ECO:0000256" key="1">
    <source>
        <dbReference type="SAM" id="MobiDB-lite"/>
    </source>
</evidence>
<gene>
    <name evidence="2" type="ORF">TeGR_g3293</name>
</gene>
<dbReference type="Proteomes" id="UP001165060">
    <property type="component" value="Unassembled WGS sequence"/>
</dbReference>
<protein>
    <submittedName>
        <fullName evidence="2">Uncharacterized protein</fullName>
    </submittedName>
</protein>
<organism evidence="2 3">
    <name type="scientific">Tetraparma gracilis</name>
    <dbReference type="NCBI Taxonomy" id="2962635"/>
    <lineage>
        <taxon>Eukaryota</taxon>
        <taxon>Sar</taxon>
        <taxon>Stramenopiles</taxon>
        <taxon>Ochrophyta</taxon>
        <taxon>Bolidophyceae</taxon>
        <taxon>Parmales</taxon>
        <taxon>Triparmaceae</taxon>
        <taxon>Tetraparma</taxon>
    </lineage>
</organism>
<reference evidence="2 3" key="1">
    <citation type="journal article" date="2023" name="Commun. Biol.">
        <title>Genome analysis of Parmales, the sister group of diatoms, reveals the evolutionary specialization of diatoms from phago-mixotrophs to photoautotrophs.</title>
        <authorList>
            <person name="Ban H."/>
            <person name="Sato S."/>
            <person name="Yoshikawa S."/>
            <person name="Yamada K."/>
            <person name="Nakamura Y."/>
            <person name="Ichinomiya M."/>
            <person name="Sato N."/>
            <person name="Blanc-Mathieu R."/>
            <person name="Endo H."/>
            <person name="Kuwata A."/>
            <person name="Ogata H."/>
        </authorList>
    </citation>
    <scope>NUCLEOTIDE SEQUENCE [LARGE SCALE GENOMIC DNA]</scope>
</reference>
<feature type="region of interest" description="Disordered" evidence="1">
    <location>
        <begin position="28"/>
        <end position="51"/>
    </location>
</feature>
<evidence type="ECO:0000313" key="2">
    <source>
        <dbReference type="EMBL" id="GMI21344.1"/>
    </source>
</evidence>
<evidence type="ECO:0000313" key="3">
    <source>
        <dbReference type="Proteomes" id="UP001165060"/>
    </source>
</evidence>
<accession>A0ABQ6M7Z1</accession>
<sequence length="67" mass="6962">MADSPISRPSLDFSSQNLTSGILSQQAVDDEWSQAPSELMGGGMSQLDADAGLTESQLECLGELASS</sequence>